<dbReference type="STRING" id="36050.A0A1B8A6G0"/>
<organism evidence="1 2">
    <name type="scientific">Fusarium poae</name>
    <dbReference type="NCBI Taxonomy" id="36050"/>
    <lineage>
        <taxon>Eukaryota</taxon>
        <taxon>Fungi</taxon>
        <taxon>Dikarya</taxon>
        <taxon>Ascomycota</taxon>
        <taxon>Pezizomycotina</taxon>
        <taxon>Sordariomycetes</taxon>
        <taxon>Hypocreomycetidae</taxon>
        <taxon>Hypocreales</taxon>
        <taxon>Nectriaceae</taxon>
        <taxon>Fusarium</taxon>
    </lineage>
</organism>
<reference evidence="1 2" key="1">
    <citation type="submission" date="2016-06" db="EMBL/GenBank/DDBJ databases">
        <title>Living apart together: crosstalk between the core and supernumerary genomes in a fungal plant pathogen.</title>
        <authorList>
            <person name="Vanheule A."/>
            <person name="Audenaert K."/>
            <person name="Warris S."/>
            <person name="Van De Geest H."/>
            <person name="Schijlen E."/>
            <person name="Hofte M."/>
            <person name="De Saeger S."/>
            <person name="Haesaert G."/>
            <person name="Waalwijk C."/>
            <person name="Van Der Lee T."/>
        </authorList>
    </citation>
    <scope>NUCLEOTIDE SEQUENCE [LARGE SCALE GENOMIC DNA]</scope>
    <source>
        <strain evidence="1 2">2516</strain>
    </source>
</reference>
<gene>
    <name evidence="1" type="ORF">FPOA_13148</name>
</gene>
<dbReference type="EMBL" id="LYXU01000115">
    <property type="protein sequence ID" value="OBS16060.1"/>
    <property type="molecule type" value="Genomic_DNA"/>
</dbReference>
<protein>
    <submittedName>
        <fullName evidence="1">Uncharacterized protein</fullName>
    </submittedName>
</protein>
<sequence length="413" mass="46479">MSVSTDATIHVNIRKRSLSFEEEVTYERKRRCNQDQTEIWPKMNQRWARIQSCVDQLKFELPTTADRQTKNKNRVEAVISLKAGELCLAYHKRSQRWLAVLLLPLTDLHSVGISGTIESLGLSKDVPSCVTFNVNSSEFEWRDGYGDGEAFSHQRKFPVACIMDLESPDRIATEWIGVEDLHVLDKSSIQGSIVPYGVDVRAFRERRTSCYASEEARLGNCSSILNKQSEDDDIHNTCSSSGPVNLPIPGLSATGVCNMVTASKPSRSTTQTIRTTLGSQSPGYRSYVTHHFPNRTLAIPSHCPETRNAQVNQARMPHNLDLPENYVFPKWTDLIQKPGESKLPGLIRVFSQWPGGLPERIMGLLPRKSASNGILPLPEDFKKLGGLYHCPLCYEIKGFVRVTNFTKHLQNKH</sequence>
<proteinExistence type="predicted"/>
<evidence type="ECO:0000313" key="2">
    <source>
        <dbReference type="Proteomes" id="UP000091967"/>
    </source>
</evidence>
<accession>A0A1B8A6G0</accession>
<keyword evidence="2" id="KW-1185">Reference proteome</keyword>
<name>A0A1B8A6G0_FUSPO</name>
<dbReference type="Proteomes" id="UP000091967">
    <property type="component" value="Unassembled WGS sequence"/>
</dbReference>
<dbReference type="AlphaFoldDB" id="A0A1B8A6G0"/>
<comment type="caution">
    <text evidence="1">The sequence shown here is derived from an EMBL/GenBank/DDBJ whole genome shotgun (WGS) entry which is preliminary data.</text>
</comment>
<evidence type="ECO:0000313" key="1">
    <source>
        <dbReference type="EMBL" id="OBS16060.1"/>
    </source>
</evidence>